<dbReference type="RefSeq" id="WP_311950221.1">
    <property type="nucleotide sequence ID" value="NZ_JAVLVU010000001.1"/>
</dbReference>
<evidence type="ECO:0000313" key="2">
    <source>
        <dbReference type="EMBL" id="MDT3403328.1"/>
    </source>
</evidence>
<evidence type="ECO:0000313" key="3">
    <source>
        <dbReference type="Proteomes" id="UP001258315"/>
    </source>
</evidence>
<evidence type="ECO:0000256" key="1">
    <source>
        <dbReference type="SAM" id="SignalP"/>
    </source>
</evidence>
<dbReference type="PROSITE" id="PS51257">
    <property type="entry name" value="PROKAR_LIPOPROTEIN"/>
    <property type="match status" value="1"/>
</dbReference>
<reference evidence="3" key="1">
    <citation type="submission" date="2023-07" db="EMBL/GenBank/DDBJ databases">
        <title>Functional and genomic diversity of the sorghum phyllosphere microbiome.</title>
        <authorList>
            <person name="Shade A."/>
        </authorList>
    </citation>
    <scope>NUCLEOTIDE SEQUENCE [LARGE SCALE GENOMIC DNA]</scope>
    <source>
        <strain evidence="3">SORGH_AS_0422</strain>
    </source>
</reference>
<dbReference type="Proteomes" id="UP001258315">
    <property type="component" value="Unassembled WGS sequence"/>
</dbReference>
<keyword evidence="3" id="KW-1185">Reference proteome</keyword>
<organism evidence="2 3">
    <name type="scientific">Mucilaginibacter terrae</name>
    <dbReference type="NCBI Taxonomy" id="1955052"/>
    <lineage>
        <taxon>Bacteria</taxon>
        <taxon>Pseudomonadati</taxon>
        <taxon>Bacteroidota</taxon>
        <taxon>Sphingobacteriia</taxon>
        <taxon>Sphingobacteriales</taxon>
        <taxon>Sphingobacteriaceae</taxon>
        <taxon>Mucilaginibacter</taxon>
    </lineage>
</organism>
<protein>
    <recommendedName>
        <fullName evidence="4">DUF5640 domain-containing protein</fullName>
    </recommendedName>
</protein>
<proteinExistence type="predicted"/>
<feature type="signal peptide" evidence="1">
    <location>
        <begin position="1"/>
        <end position="23"/>
    </location>
</feature>
<sequence length="106" mass="11725">MKTTLLVFVHVISALVLISAACSETGNSKLKGKWRSHDGSTRLEITGKQFILSEQTEPVAEDYFVKGDTIFTSFEGSVPTKFVIQQLDAKNLKLLYPDSVSVAFVR</sequence>
<accession>A0ABU3GU78</accession>
<name>A0ABU3GU78_9SPHI</name>
<comment type="caution">
    <text evidence="2">The sequence shown here is derived from an EMBL/GenBank/DDBJ whole genome shotgun (WGS) entry which is preliminary data.</text>
</comment>
<keyword evidence="1" id="KW-0732">Signal</keyword>
<gene>
    <name evidence="2" type="ORF">QE417_002400</name>
</gene>
<dbReference type="EMBL" id="JAVLVU010000001">
    <property type="protein sequence ID" value="MDT3403328.1"/>
    <property type="molecule type" value="Genomic_DNA"/>
</dbReference>
<evidence type="ECO:0008006" key="4">
    <source>
        <dbReference type="Google" id="ProtNLM"/>
    </source>
</evidence>
<feature type="chain" id="PRO_5046281951" description="DUF5640 domain-containing protein" evidence="1">
    <location>
        <begin position="24"/>
        <end position="106"/>
    </location>
</feature>